<evidence type="ECO:0000256" key="6">
    <source>
        <dbReference type="SAM" id="MobiDB-lite"/>
    </source>
</evidence>
<evidence type="ECO:0000259" key="8">
    <source>
        <dbReference type="PROSITE" id="PS00716"/>
    </source>
</evidence>
<proteinExistence type="inferred from homology"/>
<dbReference type="Gene3D" id="1.20.140.160">
    <property type="match status" value="1"/>
</dbReference>
<dbReference type="Pfam" id="PF04545">
    <property type="entry name" value="Sigma70_r4"/>
    <property type="match status" value="1"/>
</dbReference>
<dbReference type="GO" id="GO:0006352">
    <property type="term" value="P:DNA-templated transcription initiation"/>
    <property type="evidence" value="ECO:0007669"/>
    <property type="project" value="InterPro"/>
</dbReference>
<dbReference type="GO" id="GO:0003899">
    <property type="term" value="F:DNA-directed RNA polymerase activity"/>
    <property type="evidence" value="ECO:0007669"/>
    <property type="project" value="InterPro"/>
</dbReference>
<dbReference type="PRINTS" id="PR00046">
    <property type="entry name" value="SIGMA70FCT"/>
</dbReference>
<dbReference type="InterPro" id="IPR000943">
    <property type="entry name" value="RNA_pol_sigma70"/>
</dbReference>
<dbReference type="InterPro" id="IPR014284">
    <property type="entry name" value="RNA_pol_sigma-70_dom"/>
</dbReference>
<comment type="function">
    <text evidence="5">Sigma factors are initiation factors that promote the attachment of RNA polymerase to specific initiation sites and are then released.</text>
</comment>
<feature type="domain" description="RNA polymerase sigma-70" evidence="8">
    <location>
        <begin position="222"/>
        <end position="248"/>
    </location>
</feature>
<evidence type="ECO:0000256" key="4">
    <source>
        <dbReference type="ARBA" id="ARBA00023163"/>
    </source>
</evidence>
<dbReference type="InterPro" id="IPR007627">
    <property type="entry name" value="RNA_pol_sigma70_r2"/>
</dbReference>
<dbReference type="Pfam" id="PF04539">
    <property type="entry name" value="Sigma70_r3"/>
    <property type="match status" value="1"/>
</dbReference>
<dbReference type="NCBIfam" id="NF005413">
    <property type="entry name" value="PRK06986.1"/>
    <property type="match status" value="1"/>
</dbReference>
<dbReference type="InterPro" id="IPR013324">
    <property type="entry name" value="RNA_pol_sigma_r3/r4-like"/>
</dbReference>
<dbReference type="GO" id="GO:0003677">
    <property type="term" value="F:DNA binding"/>
    <property type="evidence" value="ECO:0007669"/>
    <property type="project" value="UniProtKB-KW"/>
</dbReference>
<dbReference type="InterPro" id="IPR013325">
    <property type="entry name" value="RNA_pol_sigma_r2"/>
</dbReference>
<evidence type="ECO:0000256" key="5">
    <source>
        <dbReference type="RuleBase" id="RU362124"/>
    </source>
</evidence>
<dbReference type="GO" id="GO:0016987">
    <property type="term" value="F:sigma factor activity"/>
    <property type="evidence" value="ECO:0007669"/>
    <property type="project" value="UniProtKB-KW"/>
</dbReference>
<feature type="compositionally biased region" description="Polar residues" evidence="6">
    <location>
        <begin position="296"/>
        <end position="310"/>
    </location>
</feature>
<evidence type="ECO:0000313" key="10">
    <source>
        <dbReference type="Proteomes" id="UP000322530"/>
    </source>
</evidence>
<feature type="domain" description="RNA polymerase sigma-70" evidence="7">
    <location>
        <begin position="55"/>
        <end position="68"/>
    </location>
</feature>
<dbReference type="CDD" id="cd06171">
    <property type="entry name" value="Sigma70_r4"/>
    <property type="match status" value="1"/>
</dbReference>
<evidence type="ECO:0000256" key="2">
    <source>
        <dbReference type="ARBA" id="ARBA00023082"/>
    </source>
</evidence>
<keyword evidence="3 5" id="KW-0238">DNA-binding</keyword>
<dbReference type="SUPFAM" id="SSF88946">
    <property type="entry name" value="Sigma2 domain of RNA polymerase sigma factors"/>
    <property type="match status" value="1"/>
</dbReference>
<evidence type="ECO:0000256" key="3">
    <source>
        <dbReference type="ARBA" id="ARBA00023125"/>
    </source>
</evidence>
<accession>A0A5A5THQ3</accession>
<comment type="similarity">
    <text evidence="5">Belongs to the sigma-70 factor family.</text>
</comment>
<evidence type="ECO:0000313" key="9">
    <source>
        <dbReference type="EMBL" id="GCF10494.1"/>
    </source>
</evidence>
<keyword evidence="1 5" id="KW-0805">Transcription regulation</keyword>
<dbReference type="PROSITE" id="PS00715">
    <property type="entry name" value="SIGMA70_1"/>
    <property type="match status" value="1"/>
</dbReference>
<dbReference type="PANTHER" id="PTHR30385:SF7">
    <property type="entry name" value="RNA POLYMERASE SIGMA FACTOR FLIA"/>
    <property type="match status" value="1"/>
</dbReference>
<evidence type="ECO:0000259" key="7">
    <source>
        <dbReference type="PROSITE" id="PS00715"/>
    </source>
</evidence>
<evidence type="ECO:0000256" key="1">
    <source>
        <dbReference type="ARBA" id="ARBA00023015"/>
    </source>
</evidence>
<organism evidence="9 10">
    <name type="scientific">Dictyobacter arantiisoli</name>
    <dbReference type="NCBI Taxonomy" id="2014874"/>
    <lineage>
        <taxon>Bacteria</taxon>
        <taxon>Bacillati</taxon>
        <taxon>Chloroflexota</taxon>
        <taxon>Ktedonobacteria</taxon>
        <taxon>Ktedonobacterales</taxon>
        <taxon>Dictyobacteraceae</taxon>
        <taxon>Dictyobacter</taxon>
    </lineage>
</organism>
<dbReference type="SUPFAM" id="SSF88659">
    <property type="entry name" value="Sigma3 and sigma4 domains of RNA polymerase sigma factors"/>
    <property type="match status" value="2"/>
</dbReference>
<reference evidence="9 10" key="1">
    <citation type="submission" date="2019-01" db="EMBL/GenBank/DDBJ databases">
        <title>Draft genome sequence of Dictyobacter sp. Uno17.</title>
        <authorList>
            <person name="Wang C.M."/>
            <person name="Zheng Y."/>
            <person name="Sakai Y."/>
            <person name="Abe K."/>
            <person name="Yokota A."/>
            <person name="Yabe S."/>
        </authorList>
    </citation>
    <scope>NUCLEOTIDE SEQUENCE [LARGE SCALE GENOMIC DNA]</scope>
    <source>
        <strain evidence="9 10">Uno17</strain>
    </source>
</reference>
<dbReference type="InterPro" id="IPR007624">
    <property type="entry name" value="RNA_pol_sigma70_r3"/>
</dbReference>
<dbReference type="PANTHER" id="PTHR30385">
    <property type="entry name" value="SIGMA FACTOR F FLAGELLAR"/>
    <property type="match status" value="1"/>
</dbReference>
<gene>
    <name evidence="9" type="ORF">KDI_40580</name>
</gene>
<dbReference type="InterPro" id="IPR012845">
    <property type="entry name" value="RNA_pol_sigma_FliA_WhiG"/>
</dbReference>
<sequence>MGTDAPVEVEQLWARYVEHKTSKLRNELITLYAPLVRFVVGRLGIPPTGLLDAEDLVSYGMIGLINAIDRFDPMRGVRFEAFASVRIRGAVIDQLRSLNWLPRSAISRLRQVEGALAVLEQRLGRPAKEGEVAEEIGVSTERYRQMLLEMNATVLSLDAPLGSLLQDDEVTSLSELLEDQSSPGPVEQAEQQELTDVLGNAIDHLPEREKLLLALYYQEELTMKEISKVLSVSESRVCQLHIQAIMRLRSTLHAYRLDDIPPTKVVSVGGEGKKRITGGKSNSARKVNASPAARSYVSSETGKSNALSGNGSRGRRKIS</sequence>
<keyword evidence="2 5" id="KW-0731">Sigma factor</keyword>
<name>A0A5A5THQ3_9CHLR</name>
<dbReference type="InterPro" id="IPR007630">
    <property type="entry name" value="RNA_pol_sigma70_r4"/>
</dbReference>
<comment type="caution">
    <text evidence="9">The sequence shown here is derived from an EMBL/GenBank/DDBJ whole genome shotgun (WGS) entry which is preliminary data.</text>
</comment>
<dbReference type="AlphaFoldDB" id="A0A5A5THQ3"/>
<dbReference type="EMBL" id="BIXY01000072">
    <property type="protein sequence ID" value="GCF10494.1"/>
    <property type="molecule type" value="Genomic_DNA"/>
</dbReference>
<dbReference type="RefSeq" id="WP_172632286.1">
    <property type="nucleotide sequence ID" value="NZ_BIXY01000072.1"/>
</dbReference>
<dbReference type="Pfam" id="PF04542">
    <property type="entry name" value="Sigma70_r2"/>
    <property type="match status" value="1"/>
</dbReference>
<dbReference type="Proteomes" id="UP000322530">
    <property type="component" value="Unassembled WGS sequence"/>
</dbReference>
<dbReference type="NCBIfam" id="TIGR02937">
    <property type="entry name" value="sigma70-ECF"/>
    <property type="match status" value="1"/>
</dbReference>
<feature type="region of interest" description="Disordered" evidence="6">
    <location>
        <begin position="267"/>
        <end position="319"/>
    </location>
</feature>
<dbReference type="Gene3D" id="1.10.1740.10">
    <property type="match status" value="1"/>
</dbReference>
<protein>
    <recommendedName>
        <fullName evidence="5">RNA polymerase sigma factor</fullName>
    </recommendedName>
</protein>
<dbReference type="PROSITE" id="PS00716">
    <property type="entry name" value="SIGMA70_2"/>
    <property type="match status" value="1"/>
</dbReference>
<keyword evidence="10" id="KW-1185">Reference proteome</keyword>
<keyword evidence="4 5" id="KW-0804">Transcription</keyword>
<dbReference type="NCBIfam" id="TIGR02479">
    <property type="entry name" value="FliA_WhiG"/>
    <property type="match status" value="1"/>
</dbReference>